<dbReference type="GO" id="GO:0005634">
    <property type="term" value="C:nucleus"/>
    <property type="evidence" value="ECO:0007669"/>
    <property type="project" value="UniProtKB-SubCell"/>
</dbReference>
<dbReference type="AlphaFoldDB" id="A0AB40CM90"/>
<evidence type="ECO:0000256" key="2">
    <source>
        <dbReference type="ARBA" id="ARBA00009389"/>
    </source>
</evidence>
<dbReference type="GO" id="GO:0003713">
    <property type="term" value="F:transcription coactivator activity"/>
    <property type="evidence" value="ECO:0007669"/>
    <property type="project" value="InterPro"/>
</dbReference>
<comment type="subcellular location">
    <subcellularLocation>
        <location evidence="1">Nucleus</location>
    </subcellularLocation>
</comment>
<gene>
    <name evidence="6" type="primary">LOC120277682</name>
</gene>
<evidence type="ECO:0000256" key="3">
    <source>
        <dbReference type="ARBA" id="ARBA00023242"/>
    </source>
</evidence>
<comment type="similarity">
    <text evidence="2">Belongs to the AMY1 family.</text>
</comment>
<name>A0AB40CM90_DIOCR</name>
<feature type="coiled-coil region" evidence="4">
    <location>
        <begin position="228"/>
        <end position="262"/>
    </location>
</feature>
<sequence>MERPPLIISSKLRDRHDLQDEKVDDHSLVVERVTNALARSTNLHDLHDADMPGHGKVGVDSADVQDIDIEEPEDGMTLDQLPEIRVVHSSRRSYRTLHVSPFSTTLIPPQSLNKKSKRAALLPWRHWLLNTAENSALGDFGSALVPSSSRSECSPFCQPWRRKQRRRLLGSIWSPVVFLMLSRKFLWHCTRRVTNQILLLSALNEGNKSGSVFNFIQQKLGGPSISDYEKLQAEKSDLQLKYDELLAHHRETCRRLEELRNTLPMAICKESVDRETTKDEMPMI</sequence>
<evidence type="ECO:0000313" key="5">
    <source>
        <dbReference type="Proteomes" id="UP001515500"/>
    </source>
</evidence>
<reference evidence="6" key="1">
    <citation type="submission" date="2025-08" db="UniProtKB">
        <authorList>
            <consortium name="RefSeq"/>
        </authorList>
    </citation>
    <scope>IDENTIFICATION</scope>
</reference>
<evidence type="ECO:0000313" key="6">
    <source>
        <dbReference type="RefSeq" id="XP_039140469.1"/>
    </source>
</evidence>
<evidence type="ECO:0000256" key="1">
    <source>
        <dbReference type="ARBA" id="ARBA00004123"/>
    </source>
</evidence>
<proteinExistence type="inferred from homology"/>
<organism evidence="5 6">
    <name type="scientific">Dioscorea cayennensis subsp. rotundata</name>
    <name type="common">White Guinea yam</name>
    <name type="synonym">Dioscorea rotundata</name>
    <dbReference type="NCBI Taxonomy" id="55577"/>
    <lineage>
        <taxon>Eukaryota</taxon>
        <taxon>Viridiplantae</taxon>
        <taxon>Streptophyta</taxon>
        <taxon>Embryophyta</taxon>
        <taxon>Tracheophyta</taxon>
        <taxon>Spermatophyta</taxon>
        <taxon>Magnoliopsida</taxon>
        <taxon>Liliopsida</taxon>
        <taxon>Dioscoreales</taxon>
        <taxon>Dioscoreaceae</taxon>
        <taxon>Dioscorea</taxon>
    </lineage>
</organism>
<dbReference type="InterPro" id="IPR026060">
    <property type="entry name" value="AMY1"/>
</dbReference>
<keyword evidence="3" id="KW-0539">Nucleus</keyword>
<dbReference type="PANTHER" id="PTHR13168">
    <property type="entry name" value="ASSOCIATE OF C-MYC AMY-1"/>
    <property type="match status" value="1"/>
</dbReference>
<dbReference type="Proteomes" id="UP001515500">
    <property type="component" value="Chromosome 15"/>
</dbReference>
<keyword evidence="5" id="KW-1185">Reference proteome</keyword>
<accession>A0AB40CM90</accession>
<dbReference type="GeneID" id="120277682"/>
<dbReference type="RefSeq" id="XP_039140469.1">
    <property type="nucleotide sequence ID" value="XM_039284535.1"/>
</dbReference>
<dbReference type="PANTHER" id="PTHR13168:SF0">
    <property type="entry name" value="C-MYC-BINDING PROTEIN"/>
    <property type="match status" value="1"/>
</dbReference>
<keyword evidence="4" id="KW-0175">Coiled coil</keyword>
<evidence type="ECO:0000256" key="4">
    <source>
        <dbReference type="SAM" id="Coils"/>
    </source>
</evidence>
<protein>
    <submittedName>
        <fullName evidence="6">Uncharacterized protein LOC120277682</fullName>
    </submittedName>
</protein>